<name>A0A7J5TWK4_9BACT</name>
<proteinExistence type="predicted"/>
<comment type="caution">
    <text evidence="1">The sequence shown here is derived from an EMBL/GenBank/DDBJ whole genome shotgun (WGS) entry which is preliminary data.</text>
</comment>
<organism evidence="1 2">
    <name type="scientific">Rudanella paleaurantiibacter</name>
    <dbReference type="NCBI Taxonomy" id="2614655"/>
    <lineage>
        <taxon>Bacteria</taxon>
        <taxon>Pseudomonadati</taxon>
        <taxon>Bacteroidota</taxon>
        <taxon>Cytophagia</taxon>
        <taxon>Cytophagales</taxon>
        <taxon>Cytophagaceae</taxon>
        <taxon>Rudanella</taxon>
    </lineage>
</organism>
<dbReference type="Proteomes" id="UP000488299">
    <property type="component" value="Unassembled WGS sequence"/>
</dbReference>
<dbReference type="EMBL" id="WELI01000006">
    <property type="protein sequence ID" value="KAB7729012.1"/>
    <property type="molecule type" value="Genomic_DNA"/>
</dbReference>
<gene>
    <name evidence="1" type="ORF">F5984_15255</name>
</gene>
<reference evidence="1 2" key="1">
    <citation type="submission" date="2019-10" db="EMBL/GenBank/DDBJ databases">
        <title>Rudanella paleaurantiibacter sp. nov., isolated from sludge.</title>
        <authorList>
            <person name="Xu S.Q."/>
        </authorList>
    </citation>
    <scope>NUCLEOTIDE SEQUENCE [LARGE SCALE GENOMIC DNA]</scope>
    <source>
        <strain evidence="1 2">HX-22-17</strain>
    </source>
</reference>
<evidence type="ECO:0000313" key="2">
    <source>
        <dbReference type="Proteomes" id="UP000488299"/>
    </source>
</evidence>
<keyword evidence="2" id="KW-1185">Reference proteome</keyword>
<dbReference type="AlphaFoldDB" id="A0A7J5TWK4"/>
<sequence>MKNIILLLIGSLLFMLCYQLTRRQTAYVNANSASVQPLQKPNTGPAFAQSDKSLVMQMARF</sequence>
<protein>
    <submittedName>
        <fullName evidence="1">Uncharacterized protein</fullName>
    </submittedName>
</protein>
<dbReference type="RefSeq" id="WP_152125126.1">
    <property type="nucleotide sequence ID" value="NZ_WELI01000006.1"/>
</dbReference>
<accession>A0A7J5TWK4</accession>
<evidence type="ECO:0000313" key="1">
    <source>
        <dbReference type="EMBL" id="KAB7729012.1"/>
    </source>
</evidence>